<proteinExistence type="predicted"/>
<dbReference type="PANTHER" id="PTHR45786:SF75">
    <property type="entry name" value="ATP-DEPENDENT DNA HELICASE"/>
    <property type="match status" value="1"/>
</dbReference>
<name>A0A811Q7P2_9POAL</name>
<evidence type="ECO:0008006" key="3">
    <source>
        <dbReference type="Google" id="ProtNLM"/>
    </source>
</evidence>
<gene>
    <name evidence="1" type="ORF">NCGR_LOCUS36383</name>
</gene>
<evidence type="ECO:0000313" key="1">
    <source>
        <dbReference type="EMBL" id="CAD6252736.1"/>
    </source>
</evidence>
<accession>A0A811Q7P2</accession>
<dbReference type="OrthoDB" id="689535at2759"/>
<dbReference type="PANTHER" id="PTHR45786">
    <property type="entry name" value="DNA BINDING PROTEIN-LIKE"/>
    <property type="match status" value="1"/>
</dbReference>
<sequence>MSGDKKDEILAKKHEYQHSAKLGVATKSKKFLASMVNMSENDLDQQNPYEDGHDFYEVDEARMLNIKDFQYEFSIEPATRLNDHDPYNFVYVGLPETHHVLKKVHNCFYYCAKRFEGEGPVFCCWNERVNIFILEVPDELRRLFTSQTDRDAKYFRRNIRYLNSHFSFTSMGVSIDCSLATAKGTVIYTFKAHGQIYHMLDQLMLGAKGPCHMQLYFYDTDETMHHRMKRSPHLDANVIRTVLNIMQHNPYV</sequence>
<reference evidence="1" key="1">
    <citation type="submission" date="2020-10" db="EMBL/GenBank/DDBJ databases">
        <authorList>
            <person name="Han B."/>
            <person name="Lu T."/>
            <person name="Zhao Q."/>
            <person name="Huang X."/>
            <person name="Zhao Y."/>
        </authorList>
    </citation>
    <scope>NUCLEOTIDE SEQUENCE</scope>
</reference>
<keyword evidence="2" id="KW-1185">Reference proteome</keyword>
<protein>
    <recommendedName>
        <fullName evidence="3">Helitron helicase-like domain-containing protein</fullName>
    </recommendedName>
</protein>
<dbReference type="Proteomes" id="UP000604825">
    <property type="component" value="Unassembled WGS sequence"/>
</dbReference>
<comment type="caution">
    <text evidence="1">The sequence shown here is derived from an EMBL/GenBank/DDBJ whole genome shotgun (WGS) entry which is preliminary data.</text>
</comment>
<dbReference type="AlphaFoldDB" id="A0A811Q7P2"/>
<evidence type="ECO:0000313" key="2">
    <source>
        <dbReference type="Proteomes" id="UP000604825"/>
    </source>
</evidence>
<organism evidence="1 2">
    <name type="scientific">Miscanthus lutarioriparius</name>
    <dbReference type="NCBI Taxonomy" id="422564"/>
    <lineage>
        <taxon>Eukaryota</taxon>
        <taxon>Viridiplantae</taxon>
        <taxon>Streptophyta</taxon>
        <taxon>Embryophyta</taxon>
        <taxon>Tracheophyta</taxon>
        <taxon>Spermatophyta</taxon>
        <taxon>Magnoliopsida</taxon>
        <taxon>Liliopsida</taxon>
        <taxon>Poales</taxon>
        <taxon>Poaceae</taxon>
        <taxon>PACMAD clade</taxon>
        <taxon>Panicoideae</taxon>
        <taxon>Andropogonodae</taxon>
        <taxon>Andropogoneae</taxon>
        <taxon>Saccharinae</taxon>
        <taxon>Miscanthus</taxon>
    </lineage>
</organism>
<dbReference type="EMBL" id="CAJGYO010000009">
    <property type="protein sequence ID" value="CAD6252736.1"/>
    <property type="molecule type" value="Genomic_DNA"/>
</dbReference>